<dbReference type="OrthoDB" id="319876at2"/>
<dbReference type="AlphaFoldDB" id="A0A4R9K8D6"/>
<dbReference type="PANTHER" id="PTHR38731:SF1">
    <property type="entry name" value="FECR PROTEIN DOMAIN-CONTAINING PROTEIN"/>
    <property type="match status" value="1"/>
</dbReference>
<dbReference type="PANTHER" id="PTHR38731">
    <property type="entry name" value="LIPL45-RELATED LIPOPROTEIN-RELATED"/>
    <property type="match status" value="1"/>
</dbReference>
<accession>A0A4R9K8D6</accession>
<dbReference type="EMBL" id="RQGD01000014">
    <property type="protein sequence ID" value="TGL61947.1"/>
    <property type="molecule type" value="Genomic_DNA"/>
</dbReference>
<dbReference type="Proteomes" id="UP000297693">
    <property type="component" value="Unassembled WGS sequence"/>
</dbReference>
<dbReference type="RefSeq" id="WP_135622736.1">
    <property type="nucleotide sequence ID" value="NZ_RQGD01000014.1"/>
</dbReference>
<reference evidence="2" key="1">
    <citation type="journal article" date="2019" name="PLoS Negl. Trop. Dis.">
        <title>Revisiting the worldwide diversity of Leptospira species in the environment.</title>
        <authorList>
            <person name="Vincent A.T."/>
            <person name="Schiettekatte O."/>
            <person name="Bourhy P."/>
            <person name="Veyrier F.J."/>
            <person name="Picardeau M."/>
        </authorList>
    </citation>
    <scope>NUCLEOTIDE SEQUENCE [LARGE SCALE GENOMIC DNA]</scope>
    <source>
        <strain evidence="2">201702476</strain>
    </source>
</reference>
<proteinExistence type="predicted"/>
<evidence type="ECO:0000313" key="3">
    <source>
        <dbReference type="Proteomes" id="UP000297693"/>
    </source>
</evidence>
<gene>
    <name evidence="2" type="ORF">EHQ58_04905</name>
</gene>
<sequence length="351" mass="38860">MKPENDPDQIKNLEAKLGKLSKVTLSQNFPSWDDLSRREIKYPELYSSSETKTNLIRFPHKGKFLIGSALLAAASFTIVFLLNRTPSDVPSNQVAEVTPAFASVPAPQFNLLLGSISQSKGKNKLKKSDEMEIPMQNGMEVSAGDRLLVGKSGTIDISFPNHVFVRVLGDTEIEIVDSKSLLDSTQQLIRIWRGKVLITLGKLTKDSSFQIASGQVDTMVRGTTFSVSYDGKTTQTIAVREGSVSVVAANQEESVIEPGKQIQYTDTVPSPVQDIAIKEDKEMKALQTQVTLTREAKLYAEYSRLELVRMEDGTEYRGVIMGQSATHLHLETTEGRLEIPIGKIQETEKIR</sequence>
<dbReference type="InterPro" id="IPR006860">
    <property type="entry name" value="FecR"/>
</dbReference>
<feature type="domain" description="FecR protein" evidence="1">
    <location>
        <begin position="146"/>
        <end position="244"/>
    </location>
</feature>
<name>A0A4R9K8D6_9LEPT</name>
<dbReference type="Pfam" id="PF04773">
    <property type="entry name" value="FecR"/>
    <property type="match status" value="1"/>
</dbReference>
<protein>
    <recommendedName>
        <fullName evidence="1">FecR protein domain-containing protein</fullName>
    </recommendedName>
</protein>
<keyword evidence="3" id="KW-1185">Reference proteome</keyword>
<dbReference type="Gene3D" id="2.60.120.1440">
    <property type="match status" value="1"/>
</dbReference>
<evidence type="ECO:0000313" key="2">
    <source>
        <dbReference type="EMBL" id="TGL61947.1"/>
    </source>
</evidence>
<comment type="caution">
    <text evidence="2">The sequence shown here is derived from an EMBL/GenBank/DDBJ whole genome shotgun (WGS) entry which is preliminary data.</text>
</comment>
<evidence type="ECO:0000259" key="1">
    <source>
        <dbReference type="Pfam" id="PF04773"/>
    </source>
</evidence>
<organism evidence="2 3">
    <name type="scientific">Leptospira ognonensis</name>
    <dbReference type="NCBI Taxonomy" id="2484945"/>
    <lineage>
        <taxon>Bacteria</taxon>
        <taxon>Pseudomonadati</taxon>
        <taxon>Spirochaetota</taxon>
        <taxon>Spirochaetia</taxon>
        <taxon>Leptospirales</taxon>
        <taxon>Leptospiraceae</taxon>
        <taxon>Leptospira</taxon>
    </lineage>
</organism>